<proteinExistence type="predicted"/>
<protein>
    <submittedName>
        <fullName evidence="2">Uncharacterized protein</fullName>
    </submittedName>
</protein>
<evidence type="ECO:0000313" key="3">
    <source>
        <dbReference type="Proteomes" id="UP001295423"/>
    </source>
</evidence>
<dbReference type="EMBL" id="CAKOGP040002461">
    <property type="protein sequence ID" value="CAJ1970103.1"/>
    <property type="molecule type" value="Genomic_DNA"/>
</dbReference>
<dbReference type="Proteomes" id="UP001295423">
    <property type="component" value="Unassembled WGS sequence"/>
</dbReference>
<gene>
    <name evidence="2" type="ORF">CYCCA115_LOCUS24126</name>
</gene>
<dbReference type="AlphaFoldDB" id="A0AAD2PY52"/>
<comment type="caution">
    <text evidence="2">The sequence shown here is derived from an EMBL/GenBank/DDBJ whole genome shotgun (WGS) entry which is preliminary data.</text>
</comment>
<feature type="compositionally biased region" description="Basic residues" evidence="1">
    <location>
        <begin position="1"/>
        <end position="18"/>
    </location>
</feature>
<reference evidence="2" key="1">
    <citation type="submission" date="2023-08" db="EMBL/GenBank/DDBJ databases">
        <authorList>
            <person name="Audoor S."/>
            <person name="Bilcke G."/>
        </authorList>
    </citation>
    <scope>NUCLEOTIDE SEQUENCE</scope>
</reference>
<accession>A0AAD2PY52</accession>
<organism evidence="2 3">
    <name type="scientific">Cylindrotheca closterium</name>
    <dbReference type="NCBI Taxonomy" id="2856"/>
    <lineage>
        <taxon>Eukaryota</taxon>
        <taxon>Sar</taxon>
        <taxon>Stramenopiles</taxon>
        <taxon>Ochrophyta</taxon>
        <taxon>Bacillariophyta</taxon>
        <taxon>Bacillariophyceae</taxon>
        <taxon>Bacillariophycidae</taxon>
        <taxon>Bacillariales</taxon>
        <taxon>Bacillariaceae</taxon>
        <taxon>Cylindrotheca</taxon>
    </lineage>
</organism>
<sequence>MPGGRHQGRSGRGGHGRRSIQQTGRGSQGKKTERKKQYHPHNPEYTHGQVTVYLLEAIALKGLDYAQDAIASVQNMAHVDFDALRGSQTVSKPEKNDTEFHKNSRQAQLDRNWENLNNKIDKREVIYNTNKYTVAAIITKHFITSAMRDKLSNETDWIDLQEDHVKLLKRMQTFMTVTDETKWQHFGLMESLKRFTNFTQKHIYITDALIVF</sequence>
<evidence type="ECO:0000256" key="1">
    <source>
        <dbReference type="SAM" id="MobiDB-lite"/>
    </source>
</evidence>
<name>A0AAD2PY52_9STRA</name>
<feature type="region of interest" description="Disordered" evidence="1">
    <location>
        <begin position="1"/>
        <end position="44"/>
    </location>
</feature>
<evidence type="ECO:0000313" key="2">
    <source>
        <dbReference type="EMBL" id="CAJ1970103.1"/>
    </source>
</evidence>
<keyword evidence="3" id="KW-1185">Reference proteome</keyword>